<accession>A0A844ZTG7</accession>
<comment type="caution">
    <text evidence="1">The sequence shown here is derived from an EMBL/GenBank/DDBJ whole genome shotgun (WGS) entry which is preliminary data.</text>
</comment>
<gene>
    <name evidence="1" type="ORF">GRI32_08970</name>
</gene>
<dbReference type="Proteomes" id="UP000435243">
    <property type="component" value="Unassembled WGS sequence"/>
</dbReference>
<dbReference type="RefSeq" id="WP_160591400.1">
    <property type="nucleotide sequence ID" value="NZ_BAAAFP010000003.1"/>
</dbReference>
<dbReference type="EMBL" id="WTYY01000004">
    <property type="protein sequence ID" value="MXO88869.1"/>
    <property type="molecule type" value="Genomic_DNA"/>
</dbReference>
<name>A0A844ZTG7_9SPHN</name>
<sequence>MNRGRNSRPAWRGQPLAMLGLVMLGWIGMRAATWEAPFPAHVMIAQLINTTAADAPSAQDTPPAGFPRLQSPLRAGEGGEALDWAPPAVPDAPAASGWNDPDRAAQPWDGEQLSDTSQVLLRNTPQNAAHKAPQRIVAGHTMLLAAAFSQLEVPEHLRVFFDPVQDRVPGRSGDTGLASVAAAAPQAAPFAVPYAGAQQDGEGRWSADGWLMWRQDSASPLLSGRPSYGRSQAGAVVRYSLAPASRNRPQVYVRGSGALEGAREHEAAAGVSARPIAAVPIRLAAEMRLARRAGGTDVRPAAYAVTELPPVELPAGLTGELYLQGGYVGGDFATAFVDGQARVDRALAGSQDVQLRAGGAVWGGAQDDARRLDIGPSASVTFRLGDTRGRVAADYRFRVAGDAQPASGPALTLSAGF</sequence>
<protein>
    <submittedName>
        <fullName evidence="1">Uncharacterized protein</fullName>
    </submittedName>
</protein>
<evidence type="ECO:0000313" key="1">
    <source>
        <dbReference type="EMBL" id="MXO88869.1"/>
    </source>
</evidence>
<keyword evidence="2" id="KW-1185">Reference proteome</keyword>
<reference evidence="1 2" key="1">
    <citation type="submission" date="2019-12" db="EMBL/GenBank/DDBJ databases">
        <title>Genomic-based taxomic classification of the family Erythrobacteraceae.</title>
        <authorList>
            <person name="Xu L."/>
        </authorList>
    </citation>
    <scope>NUCLEOTIDE SEQUENCE [LARGE SCALE GENOMIC DNA]</scope>
    <source>
        <strain evidence="1 2">JCM 16339</strain>
    </source>
</reference>
<organism evidence="1 2">
    <name type="scientific">Alteraurantiacibacter aestuarii</name>
    <dbReference type="NCBI Taxonomy" id="650004"/>
    <lineage>
        <taxon>Bacteria</taxon>
        <taxon>Pseudomonadati</taxon>
        <taxon>Pseudomonadota</taxon>
        <taxon>Alphaproteobacteria</taxon>
        <taxon>Sphingomonadales</taxon>
        <taxon>Erythrobacteraceae</taxon>
        <taxon>Alteraurantiacibacter</taxon>
    </lineage>
</organism>
<evidence type="ECO:0000313" key="2">
    <source>
        <dbReference type="Proteomes" id="UP000435243"/>
    </source>
</evidence>
<dbReference type="AlphaFoldDB" id="A0A844ZTG7"/>
<dbReference type="OrthoDB" id="7427399at2"/>
<proteinExistence type="predicted"/>